<dbReference type="InterPro" id="IPR020476">
    <property type="entry name" value="Nudix_hydrolase"/>
</dbReference>
<feature type="domain" description="Nudix hydrolase" evidence="3">
    <location>
        <begin position="12"/>
        <end position="149"/>
    </location>
</feature>
<dbReference type="PANTHER" id="PTHR43736">
    <property type="entry name" value="ADP-RIBOSE PYROPHOSPHATASE"/>
    <property type="match status" value="1"/>
</dbReference>
<comment type="caution">
    <text evidence="4">The sequence shown here is derived from an EMBL/GenBank/DDBJ whole genome shotgun (WGS) entry which is preliminary data.</text>
</comment>
<evidence type="ECO:0000256" key="2">
    <source>
        <dbReference type="RuleBase" id="RU003476"/>
    </source>
</evidence>
<dbReference type="Proteomes" id="UP000229740">
    <property type="component" value="Unassembled WGS sequence"/>
</dbReference>
<organism evidence="4 5">
    <name type="scientific">candidate division KSB3 bacterium</name>
    <dbReference type="NCBI Taxonomy" id="2044937"/>
    <lineage>
        <taxon>Bacteria</taxon>
        <taxon>candidate division KSB3</taxon>
    </lineage>
</organism>
<dbReference type="Pfam" id="PF00293">
    <property type="entry name" value="NUDIX"/>
    <property type="match status" value="1"/>
</dbReference>
<dbReference type="AlphaFoldDB" id="A0A2G6E7M2"/>
<name>A0A2G6E7M2_9BACT</name>
<reference evidence="4 5" key="1">
    <citation type="submission" date="2017-10" db="EMBL/GenBank/DDBJ databases">
        <title>Novel microbial diversity and functional potential in the marine mammal oral microbiome.</title>
        <authorList>
            <person name="Dudek N.K."/>
            <person name="Sun C.L."/>
            <person name="Burstein D."/>
            <person name="Kantor R.S."/>
            <person name="Aliaga Goltsman D.S."/>
            <person name="Bik E.M."/>
            <person name="Thomas B.C."/>
            <person name="Banfield J.F."/>
            <person name="Relman D.A."/>
        </authorList>
    </citation>
    <scope>NUCLEOTIDE SEQUENCE [LARGE SCALE GENOMIC DNA]</scope>
    <source>
        <strain evidence="4">DOLZORAL124_49_17</strain>
    </source>
</reference>
<evidence type="ECO:0000313" key="5">
    <source>
        <dbReference type="Proteomes" id="UP000229740"/>
    </source>
</evidence>
<gene>
    <name evidence="4" type="ORF">CSB45_05215</name>
</gene>
<evidence type="ECO:0000313" key="4">
    <source>
        <dbReference type="EMBL" id="PID58090.1"/>
    </source>
</evidence>
<dbReference type="CDD" id="cd04673">
    <property type="entry name" value="NUDIX_ADPRase"/>
    <property type="match status" value="1"/>
</dbReference>
<dbReference type="SUPFAM" id="SSF55811">
    <property type="entry name" value="Nudix"/>
    <property type="match status" value="1"/>
</dbReference>
<keyword evidence="1 2" id="KW-0378">Hydrolase</keyword>
<proteinExistence type="inferred from homology"/>
<dbReference type="InterPro" id="IPR015797">
    <property type="entry name" value="NUDIX_hydrolase-like_dom_sf"/>
</dbReference>
<evidence type="ECO:0000259" key="3">
    <source>
        <dbReference type="PROSITE" id="PS51462"/>
    </source>
</evidence>
<protein>
    <recommendedName>
        <fullName evidence="3">Nudix hydrolase domain-containing protein</fullName>
    </recommendedName>
</protein>
<accession>A0A2G6E7M2</accession>
<comment type="similarity">
    <text evidence="2">Belongs to the Nudix hydrolase family.</text>
</comment>
<dbReference type="Gene3D" id="3.90.79.10">
    <property type="entry name" value="Nucleoside Triphosphate Pyrophosphohydrolase"/>
    <property type="match status" value="1"/>
</dbReference>
<dbReference type="GO" id="GO:0016787">
    <property type="term" value="F:hydrolase activity"/>
    <property type="evidence" value="ECO:0007669"/>
    <property type="project" value="UniProtKB-KW"/>
</dbReference>
<dbReference type="InterPro" id="IPR000086">
    <property type="entry name" value="NUDIX_hydrolase_dom"/>
</dbReference>
<dbReference type="PROSITE" id="PS51462">
    <property type="entry name" value="NUDIX"/>
    <property type="match status" value="1"/>
</dbReference>
<dbReference type="PRINTS" id="PR00502">
    <property type="entry name" value="NUDIXFAMILY"/>
</dbReference>
<evidence type="ECO:0000256" key="1">
    <source>
        <dbReference type="ARBA" id="ARBA00022801"/>
    </source>
</evidence>
<dbReference type="EMBL" id="PDPS01000024">
    <property type="protein sequence ID" value="PID58090.1"/>
    <property type="molecule type" value="Genomic_DNA"/>
</dbReference>
<dbReference type="PANTHER" id="PTHR43736:SF2">
    <property type="entry name" value="MUTT_NUDIX FAMILY PROTEIN"/>
    <property type="match status" value="1"/>
</dbReference>
<sequence length="168" mass="18587">MVADSSREYPRYPIPAVGALIFEDDRLLLIKRGRPPAEGQWTLPGGVIEPGESPEEAIVREVREECGLDIVVEALSELIDHVVKDKLGRIQYHYLILDYLASCRSEFSCQKAQLKAGSDVTDARWVPLNALRAYELTSGLLPVIEKAAALRDAGNAESQEKKTKGEIL</sequence>
<dbReference type="InterPro" id="IPR020084">
    <property type="entry name" value="NUDIX_hydrolase_CS"/>
</dbReference>
<dbReference type="PROSITE" id="PS00893">
    <property type="entry name" value="NUDIX_BOX"/>
    <property type="match status" value="1"/>
</dbReference>